<protein>
    <submittedName>
        <fullName evidence="1">Uncharacterized protein</fullName>
    </submittedName>
</protein>
<name>A0A1U7DL41_9RHOB</name>
<dbReference type="Gene3D" id="3.40.50.150">
    <property type="entry name" value="Vaccinia Virus protein VP39"/>
    <property type="match status" value="1"/>
</dbReference>
<reference evidence="1 2" key="1">
    <citation type="submission" date="2017-01" db="EMBL/GenBank/DDBJ databases">
        <title>Genomic analysis of Xuhuaishuia manganoxidans DY6-4.</title>
        <authorList>
            <person name="Wang X."/>
        </authorList>
    </citation>
    <scope>NUCLEOTIDE SEQUENCE [LARGE SCALE GENOMIC DNA]</scope>
    <source>
        <strain evidence="1 2">DY6-4</strain>
    </source>
</reference>
<dbReference type="SUPFAM" id="SSF53335">
    <property type="entry name" value="S-adenosyl-L-methionine-dependent methyltransferases"/>
    <property type="match status" value="1"/>
</dbReference>
<sequence length="216" mass="24578">MRQSAIDLSSECSQAERARIRAAIREHLRPGNFLEIGTAAGGTLKQIIGWTREAGVATRFWVLDPFTYFEDQLEKVRANLRGAEIDPDEVEFLIGTTDSQLALQRALGTRFSAIFIDGDHRALPVTKDLQWAEQLEVGGLIFAHDYCAKFEGVIWAIDRFLARNPGFELLGRSETLVVLRRKDDRLVPVDAAELRRARIVQTLLKWKYSIRKRLAR</sequence>
<dbReference type="Proteomes" id="UP000187266">
    <property type="component" value="Chromosome"/>
</dbReference>
<accession>A0A1U7DL41</accession>
<dbReference type="RefSeq" id="WP_076980709.1">
    <property type="nucleotide sequence ID" value="NZ_CP019124.1"/>
</dbReference>
<dbReference type="Pfam" id="PF13578">
    <property type="entry name" value="Methyltransf_24"/>
    <property type="match status" value="1"/>
</dbReference>
<dbReference type="STRING" id="1267768.BV394_14000"/>
<organism evidence="1 2">
    <name type="scientific">Brevirhabdus pacifica</name>
    <dbReference type="NCBI Taxonomy" id="1267768"/>
    <lineage>
        <taxon>Bacteria</taxon>
        <taxon>Pseudomonadati</taxon>
        <taxon>Pseudomonadota</taxon>
        <taxon>Alphaproteobacteria</taxon>
        <taxon>Rhodobacterales</taxon>
        <taxon>Paracoccaceae</taxon>
        <taxon>Brevirhabdus</taxon>
    </lineage>
</organism>
<proteinExistence type="predicted"/>
<evidence type="ECO:0000313" key="2">
    <source>
        <dbReference type="Proteomes" id="UP000187266"/>
    </source>
</evidence>
<gene>
    <name evidence="1" type="ORF">BV394_14000</name>
</gene>
<dbReference type="AlphaFoldDB" id="A0A1U7DL41"/>
<evidence type="ECO:0000313" key="1">
    <source>
        <dbReference type="EMBL" id="APX90692.1"/>
    </source>
</evidence>
<dbReference type="EMBL" id="CP019124">
    <property type="protein sequence ID" value="APX90692.1"/>
    <property type="molecule type" value="Genomic_DNA"/>
</dbReference>
<accession>A0A2M9DBK4</accession>
<dbReference type="InterPro" id="IPR029063">
    <property type="entry name" value="SAM-dependent_MTases_sf"/>
</dbReference>
<keyword evidence="2" id="KW-1185">Reference proteome</keyword>